<organism evidence="1 2">
    <name type="scientific">Candidatus Portnoybacteria bacterium CG02_land_8_20_14_3_00_45_8</name>
    <dbReference type="NCBI Taxonomy" id="1974807"/>
    <lineage>
        <taxon>Bacteria</taxon>
        <taxon>Candidatus Portnoyibacteriota</taxon>
    </lineage>
</organism>
<dbReference type="AlphaFoldDB" id="A0A2M7D6T4"/>
<name>A0A2M7D6T4_9BACT</name>
<reference evidence="2" key="1">
    <citation type="submission" date="2017-09" db="EMBL/GenBank/DDBJ databases">
        <title>Depth-based differentiation of microbial function through sediment-hosted aquifers and enrichment of novel symbionts in the deep terrestrial subsurface.</title>
        <authorList>
            <person name="Probst A.J."/>
            <person name="Ladd B."/>
            <person name="Jarett J.K."/>
            <person name="Geller-Mcgrath D.E."/>
            <person name="Sieber C.M.K."/>
            <person name="Emerson J.B."/>
            <person name="Anantharaman K."/>
            <person name="Thomas B.C."/>
            <person name="Malmstrom R."/>
            <person name="Stieglmeier M."/>
            <person name="Klingl A."/>
            <person name="Woyke T."/>
            <person name="Ryan C.M."/>
            <person name="Banfield J.F."/>
        </authorList>
    </citation>
    <scope>NUCLEOTIDE SEQUENCE [LARGE SCALE GENOMIC DNA]</scope>
</reference>
<comment type="caution">
    <text evidence="1">The sequence shown here is derived from an EMBL/GenBank/DDBJ whole genome shotgun (WGS) entry which is preliminary data.</text>
</comment>
<proteinExistence type="predicted"/>
<dbReference type="Gene3D" id="3.40.50.150">
    <property type="entry name" value="Vaccinia Virus protein VP39"/>
    <property type="match status" value="1"/>
</dbReference>
<sequence length="284" mass="33157">MRETIQSIGWWNWSDEEIKERKSFFVSKIEDAIETAKKNKWISAEGIPSSYLNEIIEFFPNGFAAEELDKKTREFLFIDDSALMLNKYKTQSYENISVWIAALSEIRPKCIVELGTQTGCSASILARLCRFLGLNTKIITINIKDEAIYKDKDVEYVIEEFTGKVEEIWKRWSPDIIFQDAHMYHLIHQILIESENNHRNTIHFLHDTGFRLFKNPMKIPLEAVPTSETGSWERHVLALYDKKLLEKSYRDVKQKTFKIHIFDGSSDSNEFGLGILKFSNDTKN</sequence>
<evidence type="ECO:0000313" key="1">
    <source>
        <dbReference type="EMBL" id="PIV38738.1"/>
    </source>
</evidence>
<dbReference type="EMBL" id="PEUE01000011">
    <property type="protein sequence ID" value="PIV38738.1"/>
    <property type="molecule type" value="Genomic_DNA"/>
</dbReference>
<dbReference type="InterPro" id="IPR007072">
    <property type="entry name" value="RNMT_CmcI"/>
</dbReference>
<evidence type="ECO:0000313" key="2">
    <source>
        <dbReference type="Proteomes" id="UP000229247"/>
    </source>
</evidence>
<dbReference type="GO" id="GO:0008610">
    <property type="term" value="P:lipid biosynthetic process"/>
    <property type="evidence" value="ECO:0007669"/>
    <property type="project" value="InterPro"/>
</dbReference>
<dbReference type="Pfam" id="PF04989">
    <property type="entry name" value="RMNT_CmcI"/>
    <property type="match status" value="1"/>
</dbReference>
<accession>A0A2M7D6T4</accession>
<protein>
    <submittedName>
        <fullName evidence="1">Uncharacterized protein</fullName>
    </submittedName>
</protein>
<gene>
    <name evidence="1" type="ORF">COS30_00475</name>
</gene>
<dbReference type="InterPro" id="IPR029063">
    <property type="entry name" value="SAM-dependent_MTases_sf"/>
</dbReference>
<dbReference type="Proteomes" id="UP000229247">
    <property type="component" value="Unassembled WGS sequence"/>
</dbReference>
<dbReference type="SUPFAM" id="SSF53335">
    <property type="entry name" value="S-adenosyl-L-methionine-dependent methyltransferases"/>
    <property type="match status" value="1"/>
</dbReference>
<dbReference type="GO" id="GO:0008168">
    <property type="term" value="F:methyltransferase activity"/>
    <property type="evidence" value="ECO:0007669"/>
    <property type="project" value="InterPro"/>
</dbReference>